<evidence type="ECO:0000313" key="7">
    <source>
        <dbReference type="Proteomes" id="UP000000589"/>
    </source>
</evidence>
<dbReference type="Gene3D" id="3.30.200.20">
    <property type="entry name" value="Phosphorylase Kinase, domain 1"/>
    <property type="match status" value="1"/>
</dbReference>
<dbReference type="Bgee" id="ENSMUSG00000025758">
    <property type="expression patterns" value="Expressed in animal zygote and 70 other cell types or tissues"/>
</dbReference>
<gene>
    <name evidence="5 6" type="primary">Plk4</name>
</gene>
<dbReference type="InterPro" id="IPR000719">
    <property type="entry name" value="Prot_kinase_dom"/>
</dbReference>
<dbReference type="ProteomicsDB" id="359796"/>
<evidence type="ECO:0000313" key="6">
    <source>
        <dbReference type="MGI" id="MGI:101783"/>
    </source>
</evidence>
<dbReference type="GO" id="GO:0005524">
    <property type="term" value="F:ATP binding"/>
    <property type="evidence" value="ECO:0007669"/>
    <property type="project" value="UniProtKB-UniRule"/>
</dbReference>
<evidence type="ECO:0000256" key="3">
    <source>
        <dbReference type="PROSITE-ProRule" id="PRU10141"/>
    </source>
</evidence>
<dbReference type="MGI" id="MGI:101783">
    <property type="gene designation" value="Plk4"/>
</dbReference>
<evidence type="ECO:0000313" key="5">
    <source>
        <dbReference type="Ensembl" id="ENSMUSP00000145455.2"/>
    </source>
</evidence>
<keyword evidence="7" id="KW-1185">Reference proteome</keyword>
<dbReference type="SUPFAM" id="SSF56112">
    <property type="entry name" value="Protein kinase-like (PK-like)"/>
    <property type="match status" value="1"/>
</dbReference>
<dbReference type="InterPro" id="IPR011009">
    <property type="entry name" value="Kinase-like_dom_sf"/>
</dbReference>
<dbReference type="PROSITE" id="PS50011">
    <property type="entry name" value="PROTEIN_KINASE_DOM"/>
    <property type="match status" value="1"/>
</dbReference>
<evidence type="ECO:0000256" key="1">
    <source>
        <dbReference type="ARBA" id="ARBA00030429"/>
    </source>
</evidence>
<dbReference type="ExpressionAtlas" id="A0A0N4SWB8">
    <property type="expression patterns" value="baseline and differential"/>
</dbReference>
<dbReference type="Antibodypedia" id="26934">
    <property type="antibodies" value="235 antibodies from 34 providers"/>
</dbReference>
<dbReference type="InterPro" id="IPR017441">
    <property type="entry name" value="Protein_kinase_ATP_BS"/>
</dbReference>
<dbReference type="Pfam" id="PF00069">
    <property type="entry name" value="Pkinase"/>
    <property type="match status" value="1"/>
</dbReference>
<dbReference type="GeneTree" id="ENSGT00940000156316"/>
<evidence type="ECO:0000259" key="4">
    <source>
        <dbReference type="PROSITE" id="PS50011"/>
    </source>
</evidence>
<organism evidence="5 7">
    <name type="scientific">Mus musculus</name>
    <name type="common">Mouse</name>
    <dbReference type="NCBI Taxonomy" id="10090"/>
    <lineage>
        <taxon>Eukaryota</taxon>
        <taxon>Metazoa</taxon>
        <taxon>Chordata</taxon>
        <taxon>Craniata</taxon>
        <taxon>Vertebrata</taxon>
        <taxon>Euteleostomi</taxon>
        <taxon>Mammalia</taxon>
        <taxon>Eutheria</taxon>
        <taxon>Euarchontoglires</taxon>
        <taxon>Glires</taxon>
        <taxon>Rodentia</taxon>
        <taxon>Myomorpha</taxon>
        <taxon>Muroidea</taxon>
        <taxon>Muridae</taxon>
        <taxon>Murinae</taxon>
        <taxon>Mus</taxon>
        <taxon>Mus</taxon>
    </lineage>
</organism>
<dbReference type="PANTHER" id="PTHR24345">
    <property type="entry name" value="SERINE/THREONINE-PROTEIN KINASE PLK"/>
    <property type="match status" value="1"/>
</dbReference>
<dbReference type="Proteomes" id="UP000000589">
    <property type="component" value="Chromosome 3"/>
</dbReference>
<dbReference type="FunFam" id="3.30.200.20:FF:000221">
    <property type="entry name" value="Putative serine/threonine-protein kinase PLK4"/>
    <property type="match status" value="1"/>
</dbReference>
<proteinExistence type="predicted"/>
<reference evidence="5" key="3">
    <citation type="submission" date="2025-08" db="UniProtKB">
        <authorList>
            <consortium name="Ensembl"/>
        </authorList>
    </citation>
    <scope>IDENTIFICATION</scope>
    <source>
        <strain evidence="5">C57BL/6J</strain>
    </source>
</reference>
<accession>A0A0N4SWB8</accession>
<keyword evidence="3" id="KW-0067">ATP-binding</keyword>
<dbReference type="AlphaFoldDB" id="A0A0N4SWB8"/>
<dbReference type="SMART" id="SM00220">
    <property type="entry name" value="S_TKc"/>
    <property type="match status" value="1"/>
</dbReference>
<protein>
    <recommendedName>
        <fullName evidence="2">Serine/threonine-protein kinase SAK</fullName>
    </recommendedName>
    <alternativeName>
        <fullName evidence="1">Serine/threonine-protein kinase Sak</fullName>
    </alternativeName>
</protein>
<reference evidence="5" key="4">
    <citation type="submission" date="2025-09" db="UniProtKB">
        <authorList>
            <consortium name="Ensembl"/>
        </authorList>
    </citation>
    <scope>IDENTIFICATION</scope>
    <source>
        <strain evidence="5">C57BL/6J</strain>
    </source>
</reference>
<dbReference type="GO" id="GO:0004672">
    <property type="term" value="F:protein kinase activity"/>
    <property type="evidence" value="ECO:0007669"/>
    <property type="project" value="InterPro"/>
</dbReference>
<reference evidence="5 7" key="2">
    <citation type="journal article" date="2011" name="PLoS Biol.">
        <title>Modernizing reference genome assemblies.</title>
        <authorList>
            <person name="Church D.M."/>
            <person name="Schneider V.A."/>
            <person name="Graves T."/>
            <person name="Auger K."/>
            <person name="Cunningham F."/>
            <person name="Bouk N."/>
            <person name="Chen H.C."/>
            <person name="Agarwala R."/>
            <person name="McLaren W.M."/>
            <person name="Ritchie G.R."/>
            <person name="Albracht D."/>
            <person name="Kremitzki M."/>
            <person name="Rock S."/>
            <person name="Kotkiewicz H."/>
            <person name="Kremitzki C."/>
            <person name="Wollam A."/>
            <person name="Trani L."/>
            <person name="Fulton L."/>
            <person name="Fulton R."/>
            <person name="Matthews L."/>
            <person name="Whitehead S."/>
            <person name="Chow W."/>
            <person name="Torrance J."/>
            <person name="Dunn M."/>
            <person name="Harden G."/>
            <person name="Threadgold G."/>
            <person name="Wood J."/>
            <person name="Collins J."/>
            <person name="Heath P."/>
            <person name="Griffiths G."/>
            <person name="Pelan S."/>
            <person name="Grafham D."/>
            <person name="Eichler E.E."/>
            <person name="Weinstock G."/>
            <person name="Mardis E.R."/>
            <person name="Wilson R.K."/>
            <person name="Howe K."/>
            <person name="Flicek P."/>
            <person name="Hubbard T."/>
        </authorList>
    </citation>
    <scope>NUCLEOTIDE SEQUENCE [LARGE SCALE GENOMIC DNA]</scope>
    <source>
        <strain evidence="5 7">C57BL/6J</strain>
    </source>
</reference>
<name>A0A0N4SWB8_MOUSE</name>
<dbReference type="PROSITE" id="PS00107">
    <property type="entry name" value="PROTEIN_KINASE_ATP"/>
    <property type="match status" value="1"/>
</dbReference>
<keyword evidence="3" id="KW-0547">Nucleotide-binding</keyword>
<dbReference type="AGR" id="MGI:101783"/>
<dbReference type="SMR" id="A0A0N4SWB8"/>
<feature type="domain" description="Protein kinase" evidence="4">
    <location>
        <begin position="12"/>
        <end position="146"/>
    </location>
</feature>
<feature type="binding site" evidence="3">
    <location>
        <position position="41"/>
    </location>
    <ligand>
        <name>ATP</name>
        <dbReference type="ChEBI" id="CHEBI:30616"/>
    </ligand>
</feature>
<dbReference type="PANTHER" id="PTHR24345:SF89">
    <property type="entry name" value="SERINE_THREONINE-PROTEIN KINASE PLK4"/>
    <property type="match status" value="1"/>
</dbReference>
<evidence type="ECO:0000256" key="2">
    <source>
        <dbReference type="ARBA" id="ARBA00030924"/>
    </source>
</evidence>
<reference evidence="5 7" key="1">
    <citation type="journal article" date="2009" name="PLoS Biol.">
        <title>Lineage-specific biology revealed by a finished genome assembly of the mouse.</title>
        <authorList>
            <consortium name="Mouse Genome Sequencing Consortium"/>
            <person name="Church D.M."/>
            <person name="Goodstadt L."/>
            <person name="Hillier L.W."/>
            <person name="Zody M.C."/>
            <person name="Goldstein S."/>
            <person name="She X."/>
            <person name="Bult C.J."/>
            <person name="Agarwala R."/>
            <person name="Cherry J.L."/>
            <person name="DiCuccio M."/>
            <person name="Hlavina W."/>
            <person name="Kapustin Y."/>
            <person name="Meric P."/>
            <person name="Maglott D."/>
            <person name="Birtle Z."/>
            <person name="Marques A.C."/>
            <person name="Graves T."/>
            <person name="Zhou S."/>
            <person name="Teague B."/>
            <person name="Potamousis K."/>
            <person name="Churas C."/>
            <person name="Place M."/>
            <person name="Herschleb J."/>
            <person name="Runnheim R."/>
            <person name="Forrest D."/>
            <person name="Amos-Landgraf J."/>
            <person name="Schwartz D.C."/>
            <person name="Cheng Z."/>
            <person name="Lindblad-Toh K."/>
            <person name="Eichler E.E."/>
            <person name="Ponting C.P."/>
        </authorList>
    </citation>
    <scope>NUCLEOTIDE SEQUENCE [LARGE SCALE GENOMIC DNA]</scope>
    <source>
        <strain evidence="5 7">C57BL/6J</strain>
    </source>
</reference>
<dbReference type="VEuPathDB" id="HostDB:ENSMUSG00000025758"/>
<sequence>MAACIGERIEDFKVGNLLGKGSFAGVYRAESIHTGLEVAIKMIDKKAMYKAGMVQRVQNEVKIHCQLKHPSVLELYNYFEDNNYVYLVLEMCHNGEMNRYLKNRMKPFSEREGTSCTRLSQECYIFILMAYCTGTSHSLTSYLRGI</sequence>
<dbReference type="Ensembl" id="ENSMUST00000203895.3">
    <property type="protein sequence ID" value="ENSMUSP00000145455.2"/>
    <property type="gene ID" value="ENSMUSG00000025758.11"/>
</dbReference>